<dbReference type="CDD" id="cd02440">
    <property type="entry name" value="AdoMet_MTases"/>
    <property type="match status" value="1"/>
</dbReference>
<dbReference type="AlphaFoldDB" id="A0A1T4K9N3"/>
<comment type="caution">
    <text evidence="7">Lacks conserved residue(s) required for the propagation of feature annotation.</text>
</comment>
<evidence type="ECO:0000256" key="6">
    <source>
        <dbReference type="ARBA" id="ARBA00022694"/>
    </source>
</evidence>
<accession>A0A1T4K9N3</accession>
<feature type="binding site" evidence="7">
    <location>
        <begin position="218"/>
        <end position="221"/>
    </location>
    <ligand>
        <name>substrate</name>
    </ligand>
</feature>
<dbReference type="GeneID" id="78316366"/>
<dbReference type="InterPro" id="IPR029063">
    <property type="entry name" value="SAM-dependent_MTases_sf"/>
</dbReference>
<proteinExistence type="inferred from homology"/>
<evidence type="ECO:0000256" key="5">
    <source>
        <dbReference type="ARBA" id="ARBA00022691"/>
    </source>
</evidence>
<dbReference type="GO" id="GO:0008176">
    <property type="term" value="F:tRNA (guanine(46)-N7)-methyltransferase activity"/>
    <property type="evidence" value="ECO:0007669"/>
    <property type="project" value="UniProtKB-UniRule"/>
</dbReference>
<name>A0A1T4K9N3_TREPO</name>
<dbReference type="NCBIfam" id="TIGR00091">
    <property type="entry name" value="tRNA (guanosine(46)-N7)-methyltransferase TrmB"/>
    <property type="match status" value="1"/>
</dbReference>
<comment type="catalytic activity">
    <reaction evidence="1 7">
        <text>guanosine(46) in tRNA + S-adenosyl-L-methionine = N(7)-methylguanosine(46) in tRNA + S-adenosyl-L-homocysteine</text>
        <dbReference type="Rhea" id="RHEA:42708"/>
        <dbReference type="Rhea" id="RHEA-COMP:10188"/>
        <dbReference type="Rhea" id="RHEA-COMP:10189"/>
        <dbReference type="ChEBI" id="CHEBI:57856"/>
        <dbReference type="ChEBI" id="CHEBI:59789"/>
        <dbReference type="ChEBI" id="CHEBI:74269"/>
        <dbReference type="ChEBI" id="CHEBI:74480"/>
        <dbReference type="EC" id="2.1.1.33"/>
    </reaction>
</comment>
<dbReference type="UniPathway" id="UPA00989"/>
<evidence type="ECO:0000256" key="1">
    <source>
        <dbReference type="ARBA" id="ARBA00000142"/>
    </source>
</evidence>
<dbReference type="HAMAP" id="MF_01057">
    <property type="entry name" value="tRNA_methyltr_TrmB"/>
    <property type="match status" value="1"/>
</dbReference>
<feature type="binding site" evidence="7">
    <location>
        <position position="151"/>
    </location>
    <ligand>
        <name>substrate</name>
    </ligand>
</feature>
<dbReference type="SUPFAM" id="SSF53335">
    <property type="entry name" value="S-adenosyl-L-methionine-dependent methyltransferases"/>
    <property type="match status" value="1"/>
</dbReference>
<reference evidence="8 9" key="1">
    <citation type="submission" date="2017-02" db="EMBL/GenBank/DDBJ databases">
        <authorList>
            <person name="Peterson S.W."/>
        </authorList>
    </citation>
    <scope>NUCLEOTIDE SEQUENCE [LARGE SCALE GENOMIC DNA]</scope>
    <source>
        <strain evidence="8 9">ATCC BAA-908</strain>
    </source>
</reference>
<feature type="binding site" evidence="7">
    <location>
        <position position="97"/>
    </location>
    <ligand>
        <name>S-adenosyl-L-methionine</name>
        <dbReference type="ChEBI" id="CHEBI:59789"/>
    </ligand>
</feature>
<sequence length="240" mass="27828">MSSDIVYENQDDAGAENPFYRAVKTYVLRKGRMTAAQERDYNELSPVWCIPFENKKINFVDIFGNTNPVVVEIGFGMGTATAEIAGRNPDINYIGIEVHTPGVGRLLGEIRKRDLKNLFIIEHDALEVLECMIVDGSISGFHIFFPDPWQKKRHHKRRLVQRPHTDLIAKKLAPSGYLYFVTDWYEYAEFALSQLTDTPCLHNKYESFAESQSWRPETKFERRGLNEDRPITELYFLKDE</sequence>
<dbReference type="InterPro" id="IPR003358">
    <property type="entry name" value="tRNA_(Gua-N-7)_MeTrfase_Trmb"/>
</dbReference>
<comment type="function">
    <text evidence="2 7">Catalyzes the formation of N(7)-methylguanine at position 46 (m7G46) in tRNA.</text>
</comment>
<dbReference type="Pfam" id="PF02390">
    <property type="entry name" value="Methyltransf_4"/>
    <property type="match status" value="1"/>
</dbReference>
<dbReference type="Proteomes" id="UP000190423">
    <property type="component" value="Unassembled WGS sequence"/>
</dbReference>
<dbReference type="RefSeq" id="WP_078932986.1">
    <property type="nucleotide sequence ID" value="NZ_FUWG01000007.1"/>
</dbReference>
<dbReference type="PROSITE" id="PS51625">
    <property type="entry name" value="SAM_MT_TRMB"/>
    <property type="match status" value="1"/>
</dbReference>
<dbReference type="Gene3D" id="3.40.50.150">
    <property type="entry name" value="Vaccinia Virus protein VP39"/>
    <property type="match status" value="1"/>
</dbReference>
<feature type="binding site" evidence="7">
    <location>
        <position position="147"/>
    </location>
    <ligand>
        <name>S-adenosyl-L-methionine</name>
        <dbReference type="ChEBI" id="CHEBI:59789"/>
    </ligand>
</feature>
<keyword evidence="5 7" id="KW-0949">S-adenosyl-L-methionine</keyword>
<evidence type="ECO:0000313" key="8">
    <source>
        <dbReference type="EMBL" id="SJZ39152.1"/>
    </source>
</evidence>
<dbReference type="InterPro" id="IPR055361">
    <property type="entry name" value="tRNA_methyltr_TrmB_bact"/>
</dbReference>
<keyword evidence="3 7" id="KW-0489">Methyltransferase</keyword>
<dbReference type="EMBL" id="FUWG01000007">
    <property type="protein sequence ID" value="SJZ39152.1"/>
    <property type="molecule type" value="Genomic_DNA"/>
</dbReference>
<feature type="binding site" evidence="7">
    <location>
        <position position="72"/>
    </location>
    <ligand>
        <name>S-adenosyl-L-methionine</name>
        <dbReference type="ChEBI" id="CHEBI:59789"/>
    </ligand>
</feature>
<evidence type="ECO:0000313" key="9">
    <source>
        <dbReference type="Proteomes" id="UP000190423"/>
    </source>
</evidence>
<dbReference type="PANTHER" id="PTHR23417">
    <property type="entry name" value="3-DEOXY-D-MANNO-OCTULOSONIC-ACID TRANSFERASE/TRNA GUANINE-N 7 - -METHYLTRANSFERASE"/>
    <property type="match status" value="1"/>
</dbReference>
<evidence type="ECO:0000256" key="4">
    <source>
        <dbReference type="ARBA" id="ARBA00022679"/>
    </source>
</evidence>
<evidence type="ECO:0000256" key="3">
    <source>
        <dbReference type="ARBA" id="ARBA00022603"/>
    </source>
</evidence>
<organism evidence="8 9">
    <name type="scientific">Treponema porcinum</name>
    <dbReference type="NCBI Taxonomy" id="261392"/>
    <lineage>
        <taxon>Bacteria</taxon>
        <taxon>Pseudomonadati</taxon>
        <taxon>Spirochaetota</taxon>
        <taxon>Spirochaetia</taxon>
        <taxon>Spirochaetales</taxon>
        <taxon>Treponemataceae</taxon>
        <taxon>Treponema</taxon>
    </lineage>
</organism>
<comment type="similarity">
    <text evidence="7">Belongs to the class I-like SAM-binding methyltransferase superfamily. TrmB family.</text>
</comment>
<evidence type="ECO:0000256" key="7">
    <source>
        <dbReference type="HAMAP-Rule" id="MF_01057"/>
    </source>
</evidence>
<dbReference type="OrthoDB" id="9802090at2"/>
<comment type="pathway">
    <text evidence="7">tRNA modification; N(7)-methylguanine-tRNA biosynthesis.</text>
</comment>
<dbReference type="EC" id="2.1.1.33" evidence="7"/>
<dbReference type="PANTHER" id="PTHR23417:SF14">
    <property type="entry name" value="PENTACOTRIPEPTIDE-REPEAT REGION OF PRORP DOMAIN-CONTAINING PROTEIN"/>
    <property type="match status" value="1"/>
</dbReference>
<dbReference type="GO" id="GO:0043527">
    <property type="term" value="C:tRNA methyltransferase complex"/>
    <property type="evidence" value="ECO:0007669"/>
    <property type="project" value="TreeGrafter"/>
</dbReference>
<feature type="binding site" evidence="7">
    <location>
        <position position="183"/>
    </location>
    <ligand>
        <name>substrate</name>
    </ligand>
</feature>
<dbReference type="STRING" id="261392.SAMN02745149_01067"/>
<keyword evidence="6 7" id="KW-0819">tRNA processing</keyword>
<feature type="binding site" evidence="7">
    <location>
        <position position="124"/>
    </location>
    <ligand>
        <name>S-adenosyl-L-methionine</name>
        <dbReference type="ChEBI" id="CHEBI:59789"/>
    </ligand>
</feature>
<keyword evidence="9" id="KW-1185">Reference proteome</keyword>
<evidence type="ECO:0000256" key="2">
    <source>
        <dbReference type="ARBA" id="ARBA00003015"/>
    </source>
</evidence>
<keyword evidence="4 7" id="KW-0808">Transferase</keyword>
<gene>
    <name evidence="7" type="primary">trmB</name>
    <name evidence="8" type="ORF">SAMN02745149_01067</name>
</gene>
<protein>
    <recommendedName>
        <fullName evidence="7">tRNA (guanine-N(7)-)-methyltransferase</fullName>
        <ecNumber evidence="7">2.1.1.33</ecNumber>
    </recommendedName>
    <alternativeName>
        <fullName evidence="7">tRNA (guanine(46)-N(7))-methyltransferase</fullName>
    </alternativeName>
    <alternativeName>
        <fullName evidence="7">tRNA(m7G46)-methyltransferase</fullName>
    </alternativeName>
</protein>